<dbReference type="PANTHER" id="PTHR31225">
    <property type="entry name" value="OS04G0344100 PROTEIN-RELATED"/>
    <property type="match status" value="1"/>
</dbReference>
<evidence type="ECO:0000256" key="3">
    <source>
        <dbReference type="ARBA" id="ARBA00023239"/>
    </source>
</evidence>
<accession>A0AAV6XT82</accession>
<name>A0AAV6XT82_9LAMI</name>
<dbReference type="AlphaFoldDB" id="A0AAV6XT82"/>
<dbReference type="Gene3D" id="1.50.10.130">
    <property type="entry name" value="Terpene synthase, N-terminal domain"/>
    <property type="match status" value="1"/>
</dbReference>
<protein>
    <recommendedName>
        <fullName evidence="4">Terpene synthase N-terminal domain-containing protein</fullName>
    </recommendedName>
</protein>
<keyword evidence="3" id="KW-0456">Lyase</keyword>
<dbReference type="InterPro" id="IPR008930">
    <property type="entry name" value="Terpenoid_cyclase/PrenylTrfase"/>
</dbReference>
<evidence type="ECO:0000313" key="5">
    <source>
        <dbReference type="EMBL" id="KAG8386216.1"/>
    </source>
</evidence>
<comment type="pathway">
    <text evidence="2">Secondary metabolite biosynthesis; terpenoid biosynthesis.</text>
</comment>
<evidence type="ECO:0000259" key="4">
    <source>
        <dbReference type="Pfam" id="PF01397"/>
    </source>
</evidence>
<reference evidence="5" key="1">
    <citation type="submission" date="2019-10" db="EMBL/GenBank/DDBJ databases">
        <authorList>
            <person name="Zhang R."/>
            <person name="Pan Y."/>
            <person name="Wang J."/>
            <person name="Ma R."/>
            <person name="Yu S."/>
        </authorList>
    </citation>
    <scope>NUCLEOTIDE SEQUENCE</scope>
    <source>
        <strain evidence="5">LA-IB0</strain>
        <tissue evidence="5">Leaf</tissue>
    </source>
</reference>
<organism evidence="5 6">
    <name type="scientific">Buddleja alternifolia</name>
    <dbReference type="NCBI Taxonomy" id="168488"/>
    <lineage>
        <taxon>Eukaryota</taxon>
        <taxon>Viridiplantae</taxon>
        <taxon>Streptophyta</taxon>
        <taxon>Embryophyta</taxon>
        <taxon>Tracheophyta</taxon>
        <taxon>Spermatophyta</taxon>
        <taxon>Magnoliopsida</taxon>
        <taxon>eudicotyledons</taxon>
        <taxon>Gunneridae</taxon>
        <taxon>Pentapetalae</taxon>
        <taxon>asterids</taxon>
        <taxon>lamiids</taxon>
        <taxon>Lamiales</taxon>
        <taxon>Scrophulariaceae</taxon>
        <taxon>Buddlejeae</taxon>
        <taxon>Buddleja</taxon>
    </lineage>
</organism>
<evidence type="ECO:0000313" key="6">
    <source>
        <dbReference type="Proteomes" id="UP000826271"/>
    </source>
</evidence>
<evidence type="ECO:0000256" key="1">
    <source>
        <dbReference type="ARBA" id="ARBA00001946"/>
    </source>
</evidence>
<evidence type="ECO:0000256" key="2">
    <source>
        <dbReference type="ARBA" id="ARBA00004721"/>
    </source>
</evidence>
<dbReference type="SUPFAM" id="SSF48239">
    <property type="entry name" value="Terpenoid cyclases/Protein prenyltransferases"/>
    <property type="match status" value="1"/>
</dbReference>
<comment type="cofactor">
    <cofactor evidence="1">
        <name>Mg(2+)</name>
        <dbReference type="ChEBI" id="CHEBI:18420"/>
    </cofactor>
</comment>
<dbReference type="GO" id="GO:0016114">
    <property type="term" value="P:terpenoid biosynthetic process"/>
    <property type="evidence" value="ECO:0007669"/>
    <property type="project" value="InterPro"/>
</dbReference>
<gene>
    <name evidence="5" type="ORF">BUALT_Bualt03G0125900</name>
</gene>
<comment type="caution">
    <text evidence="5">The sequence shown here is derived from an EMBL/GenBank/DDBJ whole genome shotgun (WGS) entry which is preliminary data.</text>
</comment>
<dbReference type="GO" id="GO:0010333">
    <property type="term" value="F:terpene synthase activity"/>
    <property type="evidence" value="ECO:0007669"/>
    <property type="project" value="InterPro"/>
</dbReference>
<feature type="domain" description="Terpene synthase N-terminal" evidence="4">
    <location>
        <begin position="30"/>
        <end position="112"/>
    </location>
</feature>
<dbReference type="PANTHER" id="PTHR31225:SF221">
    <property type="entry name" value="(-)-GERMACRENE D SYNTHASE"/>
    <property type="match status" value="1"/>
</dbReference>
<proteinExistence type="predicted"/>
<dbReference type="Pfam" id="PF01397">
    <property type="entry name" value="Terpene_synth"/>
    <property type="match status" value="1"/>
</dbReference>
<dbReference type="Proteomes" id="UP000826271">
    <property type="component" value="Unassembled WGS sequence"/>
</dbReference>
<dbReference type="InterPro" id="IPR001906">
    <property type="entry name" value="Terpene_synth_N"/>
</dbReference>
<sequence length="163" mass="18388">MEMYQSAAPTSTKNVDLEDVRRSVSYHPNVWGDYFLAYASDPTELSHNEEKELQKLREDVRKVLIATPDESVHKLELIDAIQRLGVAYHLGKETDISLKLIYETYSEQMGSSVATACCILSIARLDEGHVSPTDESSNGVQTKRLLHLLWKVLTRLELILGLS</sequence>
<keyword evidence="6" id="KW-1185">Reference proteome</keyword>
<dbReference type="InterPro" id="IPR036965">
    <property type="entry name" value="Terpene_synth_N_sf"/>
</dbReference>
<dbReference type="InterPro" id="IPR050148">
    <property type="entry name" value="Terpene_synthase-like"/>
</dbReference>
<dbReference type="EMBL" id="WHWC01000003">
    <property type="protein sequence ID" value="KAG8386216.1"/>
    <property type="molecule type" value="Genomic_DNA"/>
</dbReference>